<protein>
    <submittedName>
        <fullName evidence="1">Uncharacterized protein</fullName>
    </submittedName>
</protein>
<sequence length="58" mass="5983">MSQTITVKNVARGTVDLEGGRILAPGESGEAPDNDRTRAQIASELLVEMPATNAGDAS</sequence>
<dbReference type="HOGENOM" id="CLU_2971657_0_0_11"/>
<proteinExistence type="predicted"/>
<dbReference type="KEGG" id="cwo:Cwoe_1737"/>
<organism evidence="1 2">
    <name type="scientific">Conexibacter woesei (strain DSM 14684 / CCUG 47730 / CIP 108061 / JCM 11494 / NBRC 100937 / ID131577)</name>
    <dbReference type="NCBI Taxonomy" id="469383"/>
    <lineage>
        <taxon>Bacteria</taxon>
        <taxon>Bacillati</taxon>
        <taxon>Actinomycetota</taxon>
        <taxon>Thermoleophilia</taxon>
        <taxon>Solirubrobacterales</taxon>
        <taxon>Conexibacteraceae</taxon>
        <taxon>Conexibacter</taxon>
    </lineage>
</organism>
<dbReference type="EMBL" id="CP001854">
    <property type="protein sequence ID" value="ADB50164.1"/>
    <property type="molecule type" value="Genomic_DNA"/>
</dbReference>
<keyword evidence="2" id="KW-1185">Reference proteome</keyword>
<dbReference type="Proteomes" id="UP000008229">
    <property type="component" value="Chromosome"/>
</dbReference>
<evidence type="ECO:0000313" key="1">
    <source>
        <dbReference type="EMBL" id="ADB50164.1"/>
    </source>
</evidence>
<accession>D3F1Y9</accession>
<dbReference type="RefSeq" id="WP_012933215.1">
    <property type="nucleotide sequence ID" value="NC_013739.1"/>
</dbReference>
<dbReference type="STRING" id="469383.Cwoe_1737"/>
<gene>
    <name evidence="1" type="ordered locus">Cwoe_1737</name>
</gene>
<name>D3F1Y9_CONWI</name>
<dbReference type="AlphaFoldDB" id="D3F1Y9"/>
<reference evidence="1 2" key="1">
    <citation type="journal article" date="2010" name="Stand. Genomic Sci.">
        <title>Complete genome sequence of Conexibacter woesei type strain (ID131577).</title>
        <authorList>
            <person name="Pukall R."/>
            <person name="Lapidus A."/>
            <person name="Glavina Del Rio T."/>
            <person name="Copeland A."/>
            <person name="Tice H."/>
            <person name="Cheng J.-F."/>
            <person name="Lucas S."/>
            <person name="Chen F."/>
            <person name="Nolan M."/>
            <person name="Bruce D."/>
            <person name="Goodwin L."/>
            <person name="Pitluck S."/>
            <person name="Mavromatis K."/>
            <person name="Ivanova N."/>
            <person name="Ovchinnikova G."/>
            <person name="Pati A."/>
            <person name="Chen A."/>
            <person name="Palaniappan K."/>
            <person name="Land M."/>
            <person name="Hauser L."/>
            <person name="Chang Y.-J."/>
            <person name="Jeffries C.D."/>
            <person name="Chain P."/>
            <person name="Meincke L."/>
            <person name="Sims D."/>
            <person name="Brettin T."/>
            <person name="Detter J.C."/>
            <person name="Rohde M."/>
            <person name="Goeker M."/>
            <person name="Bristow J."/>
            <person name="Eisen J.A."/>
            <person name="Markowitz V."/>
            <person name="Kyrpides N.C."/>
            <person name="Klenk H.-P."/>
            <person name="Hugenholtz P."/>
        </authorList>
    </citation>
    <scope>NUCLEOTIDE SEQUENCE [LARGE SCALE GENOMIC DNA]</scope>
    <source>
        <strain evidence="2">DSM 14684 / CIP 108061 / JCM 11494 / NBRC 100937 / ID131577</strain>
    </source>
</reference>
<evidence type="ECO:0000313" key="2">
    <source>
        <dbReference type="Proteomes" id="UP000008229"/>
    </source>
</evidence>
<reference evidence="2" key="2">
    <citation type="submission" date="2010-01" db="EMBL/GenBank/DDBJ databases">
        <title>The complete genome of Conexibacter woesei DSM 14684.</title>
        <authorList>
            <consortium name="US DOE Joint Genome Institute (JGI-PGF)"/>
            <person name="Lucas S."/>
            <person name="Copeland A."/>
            <person name="Lapidus A."/>
            <person name="Glavina del Rio T."/>
            <person name="Dalin E."/>
            <person name="Tice H."/>
            <person name="Bruce D."/>
            <person name="Goodwin L."/>
            <person name="Pitluck S."/>
            <person name="Kyrpides N."/>
            <person name="Mavromatis K."/>
            <person name="Ivanova N."/>
            <person name="Mikhailova N."/>
            <person name="Chertkov O."/>
            <person name="Brettin T."/>
            <person name="Detter J.C."/>
            <person name="Han C."/>
            <person name="Larimer F."/>
            <person name="Land M."/>
            <person name="Hauser L."/>
            <person name="Markowitz V."/>
            <person name="Cheng J.-F."/>
            <person name="Hugenholtz P."/>
            <person name="Woyke T."/>
            <person name="Wu D."/>
            <person name="Pukall R."/>
            <person name="Steenblock K."/>
            <person name="Schneider S."/>
            <person name="Klenk H.-P."/>
            <person name="Eisen J.A."/>
        </authorList>
    </citation>
    <scope>NUCLEOTIDE SEQUENCE [LARGE SCALE GENOMIC DNA]</scope>
    <source>
        <strain evidence="2">DSM 14684 / CIP 108061 / JCM 11494 / NBRC 100937 / ID131577</strain>
    </source>
</reference>